<evidence type="ECO:0000256" key="1">
    <source>
        <dbReference type="ARBA" id="ARBA00022857"/>
    </source>
</evidence>
<feature type="domain" description="Quinate/shikimate 5-dehydrogenase/glutamyl-tRNA reductase" evidence="2">
    <location>
        <begin position="9"/>
        <end position="68"/>
    </location>
</feature>
<keyword evidence="1" id="KW-0521">NADP</keyword>
<dbReference type="EMBL" id="DXFB01000191">
    <property type="protein sequence ID" value="HIX46012.1"/>
    <property type="molecule type" value="Genomic_DNA"/>
</dbReference>
<accession>A0A9D2AQ02</accession>
<dbReference type="InterPro" id="IPR037108">
    <property type="entry name" value="TM1727-like_C_sf"/>
</dbReference>
<evidence type="ECO:0000313" key="4">
    <source>
        <dbReference type="EMBL" id="HIX46012.1"/>
    </source>
</evidence>
<proteinExistence type="predicted"/>
<gene>
    <name evidence="4" type="ORF">H9982_07300</name>
</gene>
<dbReference type="PANTHER" id="PTHR40459">
    <property type="entry name" value="CONSERVED HYPOTHETICAL ALANINE AND LEUCINE RICH PROTEIN"/>
    <property type="match status" value="1"/>
</dbReference>
<dbReference type="InterPro" id="IPR008927">
    <property type="entry name" value="6-PGluconate_DH-like_C_sf"/>
</dbReference>
<sequence length="278" mass="30753">MSVTHPTPAQERIVIIGAGNMATQLAIALAHARCEIVQIYNRSLAAAIALQQRLHQDVAVTDKISEIRNDATLYLFSVSDNALPSIIADMPCNDALWVHTAGSMEAGIFRDKTPHYGVLYPMQTVHKERETDWCGVPIFIEASDEPDCTRIEALATRISGHVIRCDSAQRKAVHLAAVFACNFSNHMYAIAAHLLEAQGLSFDVMKLLIRETERKAEQMAPIEAQTGPAIRHDKNVMSKHLALLEGTPEAELYKLISLDIERYGQNKNSCKNNSNNPL</sequence>
<dbReference type="AlphaFoldDB" id="A0A9D2AQ02"/>
<dbReference type="Pfam" id="PF10728">
    <property type="entry name" value="DUF2520"/>
    <property type="match status" value="1"/>
</dbReference>
<reference evidence="4" key="2">
    <citation type="submission" date="2021-04" db="EMBL/GenBank/DDBJ databases">
        <authorList>
            <person name="Gilroy R."/>
        </authorList>
    </citation>
    <scope>NUCLEOTIDE SEQUENCE</scope>
    <source>
        <strain evidence="4">ChiHjej12B11-16260</strain>
    </source>
</reference>
<dbReference type="InterPro" id="IPR036291">
    <property type="entry name" value="NAD(P)-bd_dom_sf"/>
</dbReference>
<evidence type="ECO:0000259" key="2">
    <source>
        <dbReference type="Pfam" id="PF01488"/>
    </source>
</evidence>
<comment type="caution">
    <text evidence="4">The sequence shown here is derived from an EMBL/GenBank/DDBJ whole genome shotgun (WGS) entry which is preliminary data.</text>
</comment>
<dbReference type="InterPro" id="IPR006151">
    <property type="entry name" value="Shikm_DH/Glu-tRNA_Rdtase"/>
</dbReference>
<dbReference type="SUPFAM" id="SSF48179">
    <property type="entry name" value="6-phosphogluconate dehydrogenase C-terminal domain-like"/>
    <property type="match status" value="1"/>
</dbReference>
<name>A0A9D2AQ02_9BACT</name>
<protein>
    <submittedName>
        <fullName evidence="4">DUF2520 domain-containing protein</fullName>
    </submittedName>
</protein>
<dbReference type="PANTHER" id="PTHR40459:SF1">
    <property type="entry name" value="CONSERVED HYPOTHETICAL ALANINE AND LEUCINE RICH PROTEIN"/>
    <property type="match status" value="1"/>
</dbReference>
<dbReference type="Pfam" id="PF01488">
    <property type="entry name" value="Shikimate_DH"/>
    <property type="match status" value="1"/>
</dbReference>
<feature type="domain" description="DUF2520" evidence="3">
    <location>
        <begin position="136"/>
        <end position="259"/>
    </location>
</feature>
<reference evidence="4" key="1">
    <citation type="journal article" date="2021" name="PeerJ">
        <title>Extensive microbial diversity within the chicken gut microbiome revealed by metagenomics and culture.</title>
        <authorList>
            <person name="Gilroy R."/>
            <person name="Ravi A."/>
            <person name="Getino M."/>
            <person name="Pursley I."/>
            <person name="Horton D.L."/>
            <person name="Alikhan N.F."/>
            <person name="Baker D."/>
            <person name="Gharbi K."/>
            <person name="Hall N."/>
            <person name="Watson M."/>
            <person name="Adriaenssens E.M."/>
            <person name="Foster-Nyarko E."/>
            <person name="Jarju S."/>
            <person name="Secka A."/>
            <person name="Antonio M."/>
            <person name="Oren A."/>
            <person name="Chaudhuri R.R."/>
            <person name="La Ragione R."/>
            <person name="Hildebrand F."/>
            <person name="Pallen M.J."/>
        </authorList>
    </citation>
    <scope>NUCLEOTIDE SEQUENCE</scope>
    <source>
        <strain evidence="4">ChiHjej12B11-16260</strain>
    </source>
</reference>
<dbReference type="Gene3D" id="1.10.1040.20">
    <property type="entry name" value="ProC-like, C-terminal domain"/>
    <property type="match status" value="1"/>
</dbReference>
<evidence type="ECO:0000259" key="3">
    <source>
        <dbReference type="Pfam" id="PF10728"/>
    </source>
</evidence>
<dbReference type="Proteomes" id="UP000824246">
    <property type="component" value="Unassembled WGS sequence"/>
</dbReference>
<dbReference type="Gene3D" id="3.40.50.720">
    <property type="entry name" value="NAD(P)-binding Rossmann-like Domain"/>
    <property type="match status" value="1"/>
</dbReference>
<dbReference type="SUPFAM" id="SSF51735">
    <property type="entry name" value="NAD(P)-binding Rossmann-fold domains"/>
    <property type="match status" value="1"/>
</dbReference>
<dbReference type="InterPro" id="IPR018931">
    <property type="entry name" value="DUF2520"/>
</dbReference>
<organism evidence="4 5">
    <name type="scientific">Candidatus Barnesiella excrementipullorum</name>
    <dbReference type="NCBI Taxonomy" id="2838479"/>
    <lineage>
        <taxon>Bacteria</taxon>
        <taxon>Pseudomonadati</taxon>
        <taxon>Bacteroidota</taxon>
        <taxon>Bacteroidia</taxon>
        <taxon>Bacteroidales</taxon>
        <taxon>Barnesiellaceae</taxon>
        <taxon>Barnesiella</taxon>
    </lineage>
</organism>
<evidence type="ECO:0000313" key="5">
    <source>
        <dbReference type="Proteomes" id="UP000824246"/>
    </source>
</evidence>